<protein>
    <submittedName>
        <fullName evidence="1">Uncharacterized protein</fullName>
    </submittedName>
</protein>
<evidence type="ECO:0000313" key="1">
    <source>
        <dbReference type="EMBL" id="KAL0416845.1"/>
    </source>
</evidence>
<dbReference type="AlphaFoldDB" id="A0AAW2UHJ6"/>
<reference evidence="1" key="2">
    <citation type="journal article" date="2024" name="Plant">
        <title>Genomic evolution and insights into agronomic trait innovations of Sesamum species.</title>
        <authorList>
            <person name="Miao H."/>
            <person name="Wang L."/>
            <person name="Qu L."/>
            <person name="Liu H."/>
            <person name="Sun Y."/>
            <person name="Le M."/>
            <person name="Wang Q."/>
            <person name="Wei S."/>
            <person name="Zheng Y."/>
            <person name="Lin W."/>
            <person name="Duan Y."/>
            <person name="Cao H."/>
            <person name="Xiong S."/>
            <person name="Wang X."/>
            <person name="Wei L."/>
            <person name="Li C."/>
            <person name="Ma Q."/>
            <person name="Ju M."/>
            <person name="Zhao R."/>
            <person name="Li G."/>
            <person name="Mu C."/>
            <person name="Tian Q."/>
            <person name="Mei H."/>
            <person name="Zhang T."/>
            <person name="Gao T."/>
            <person name="Zhang H."/>
        </authorList>
    </citation>
    <scope>NUCLEOTIDE SEQUENCE</scope>
    <source>
        <strain evidence="1">KEN1</strain>
    </source>
</reference>
<accession>A0AAW2UHJ6</accession>
<dbReference type="PANTHER" id="PTHR10775">
    <property type="entry name" value="OS08G0208400 PROTEIN"/>
    <property type="match status" value="1"/>
</dbReference>
<name>A0AAW2UHJ6_9LAMI</name>
<proteinExistence type="predicted"/>
<gene>
    <name evidence="1" type="ORF">Slati_3516400</name>
</gene>
<comment type="caution">
    <text evidence="1">The sequence shown here is derived from an EMBL/GenBank/DDBJ whole genome shotgun (WGS) entry which is preliminary data.</text>
</comment>
<reference evidence="1" key="1">
    <citation type="submission" date="2020-06" db="EMBL/GenBank/DDBJ databases">
        <authorList>
            <person name="Li T."/>
            <person name="Hu X."/>
            <person name="Zhang T."/>
            <person name="Song X."/>
            <person name="Zhang H."/>
            <person name="Dai N."/>
            <person name="Sheng W."/>
            <person name="Hou X."/>
            <person name="Wei L."/>
        </authorList>
    </citation>
    <scope>NUCLEOTIDE SEQUENCE</scope>
    <source>
        <strain evidence="1">KEN1</strain>
        <tissue evidence="1">Leaf</tissue>
    </source>
</reference>
<feature type="non-terminal residue" evidence="1">
    <location>
        <position position="1"/>
    </location>
</feature>
<dbReference type="EMBL" id="JACGWN010000012">
    <property type="protein sequence ID" value="KAL0416845.1"/>
    <property type="molecule type" value="Genomic_DNA"/>
</dbReference>
<dbReference type="PANTHER" id="PTHR10775:SF193">
    <property type="entry name" value="DUF4216 DOMAIN-CONTAINING PROTEIN"/>
    <property type="match status" value="1"/>
</dbReference>
<dbReference type="Pfam" id="PF02992">
    <property type="entry name" value="Transposase_21"/>
    <property type="match status" value="1"/>
</dbReference>
<organism evidence="1">
    <name type="scientific">Sesamum latifolium</name>
    <dbReference type="NCBI Taxonomy" id="2727402"/>
    <lineage>
        <taxon>Eukaryota</taxon>
        <taxon>Viridiplantae</taxon>
        <taxon>Streptophyta</taxon>
        <taxon>Embryophyta</taxon>
        <taxon>Tracheophyta</taxon>
        <taxon>Spermatophyta</taxon>
        <taxon>Magnoliopsida</taxon>
        <taxon>eudicotyledons</taxon>
        <taxon>Gunneridae</taxon>
        <taxon>Pentapetalae</taxon>
        <taxon>asterids</taxon>
        <taxon>lamiids</taxon>
        <taxon>Lamiales</taxon>
        <taxon>Pedaliaceae</taxon>
        <taxon>Sesamum</taxon>
    </lineage>
</organism>
<dbReference type="InterPro" id="IPR004242">
    <property type="entry name" value="Transposase_21"/>
</dbReference>
<sequence length="274" mass="31872">SLWNDCTQTQLASVAELVNIKAEGHISKRIYDRISQWADHILPCDHIMPLDYYNTKKLIRDLGLPVENIDACRNGYMLYLKDRIDLDYCKFCGEAWYNPAREQNSNRKKTPYVILGYLPLTPRLQSEACNVKLGLCMDGFAPHGQYCRTYSYWPIILISYNLLPEMCMSSEYIFLMIAIPDPSNPKRLIDVYIESLIEELQNLWHVGVLTHDNTKNETFTMCVALMWTVNDLHAYGMVSRWSKASVMGCPVYMEDAHAFYLQNGRNAYYFDCHR</sequence>